<evidence type="ECO:0000313" key="5">
    <source>
        <dbReference type="EMBL" id="GAN78785.1"/>
    </source>
</evidence>
<sequence length="154" mass="16941">MKTTISIKPADVKKDWVLIDAEGLILGRLAAIVASRLRGKHKATFTPHVDCGDNIIIINADKVKVTGKKAEDSVFYYHTGFAGGIKGRSIKERLAGKNPESVVEKAVERMITRGPLQRQQMKNLYVYVGPEHPHAAQQPKTLDVGALNSKNKRA</sequence>
<evidence type="ECO:0000256" key="3">
    <source>
        <dbReference type="ARBA" id="ARBA00023274"/>
    </source>
</evidence>
<dbReference type="AlphaFoldDB" id="A0A0D6PAK8"/>
<dbReference type="NCBIfam" id="TIGR01066">
    <property type="entry name" value="rplM_bact"/>
    <property type="match status" value="1"/>
</dbReference>
<evidence type="ECO:0000256" key="4">
    <source>
        <dbReference type="HAMAP-Rule" id="MF_01366"/>
    </source>
</evidence>
<comment type="subunit">
    <text evidence="4">Part of the 50S ribosomal subunit.</text>
</comment>
<comment type="similarity">
    <text evidence="1 4">Belongs to the universal ribosomal protein uL13 family.</text>
</comment>
<evidence type="ECO:0000256" key="1">
    <source>
        <dbReference type="ARBA" id="ARBA00006227"/>
    </source>
</evidence>
<dbReference type="STRING" id="1120923.SAMN02746095_01247"/>
<dbReference type="SUPFAM" id="SSF52161">
    <property type="entry name" value="Ribosomal protein L13"/>
    <property type="match status" value="1"/>
</dbReference>
<protein>
    <recommendedName>
        <fullName evidence="4">Large ribosomal subunit protein uL13</fullName>
    </recommendedName>
</protein>
<keyword evidence="3 4" id="KW-0687">Ribonucleoprotein</keyword>
<dbReference type="InterPro" id="IPR005823">
    <property type="entry name" value="Ribosomal_uL13_bac-type"/>
</dbReference>
<dbReference type="GO" id="GO:0003735">
    <property type="term" value="F:structural constituent of ribosome"/>
    <property type="evidence" value="ECO:0007669"/>
    <property type="project" value="InterPro"/>
</dbReference>
<dbReference type="OrthoDB" id="9801330at2"/>
<dbReference type="PANTHER" id="PTHR11545:SF2">
    <property type="entry name" value="LARGE RIBOSOMAL SUBUNIT PROTEIN UL13M"/>
    <property type="match status" value="1"/>
</dbReference>
<dbReference type="Pfam" id="PF00572">
    <property type="entry name" value="Ribosomal_L13"/>
    <property type="match status" value="1"/>
</dbReference>
<dbReference type="PANTHER" id="PTHR11545">
    <property type="entry name" value="RIBOSOMAL PROTEIN L13"/>
    <property type="match status" value="1"/>
</dbReference>
<name>A0A0D6PAK8_9PROT</name>
<dbReference type="GO" id="GO:0022625">
    <property type="term" value="C:cytosolic large ribosomal subunit"/>
    <property type="evidence" value="ECO:0007669"/>
    <property type="project" value="TreeGrafter"/>
</dbReference>
<dbReference type="PIRSF" id="PIRSF002181">
    <property type="entry name" value="Ribosomal_L13"/>
    <property type="match status" value="1"/>
</dbReference>
<dbReference type="GO" id="GO:0006412">
    <property type="term" value="P:translation"/>
    <property type="evidence" value="ECO:0007669"/>
    <property type="project" value="UniProtKB-UniRule"/>
</dbReference>
<dbReference type="EMBL" id="BANC01000007">
    <property type="protein sequence ID" value="GAN78785.1"/>
    <property type="molecule type" value="Genomic_DNA"/>
</dbReference>
<keyword evidence="2 4" id="KW-0689">Ribosomal protein</keyword>
<evidence type="ECO:0000313" key="6">
    <source>
        <dbReference type="Proteomes" id="UP000032668"/>
    </source>
</evidence>
<dbReference type="InterPro" id="IPR036899">
    <property type="entry name" value="Ribosomal_uL13_sf"/>
</dbReference>
<proteinExistence type="inferred from homology"/>
<evidence type="ECO:0000256" key="2">
    <source>
        <dbReference type="ARBA" id="ARBA00022980"/>
    </source>
</evidence>
<comment type="function">
    <text evidence="4">This protein is one of the early assembly proteins of the 50S ribosomal subunit, although it is not seen to bind rRNA by itself. It is important during the early stages of 50S assembly.</text>
</comment>
<comment type="caution">
    <text evidence="5">The sequence shown here is derived from an EMBL/GenBank/DDBJ whole genome shotgun (WGS) entry which is preliminary data.</text>
</comment>
<reference evidence="5 6" key="1">
    <citation type="submission" date="2012-11" db="EMBL/GenBank/DDBJ databases">
        <title>Whole genome sequence of Acidocella aminolytica 101 = DSM 11237.</title>
        <authorList>
            <person name="Azuma Y."/>
            <person name="Higashiura N."/>
            <person name="Hirakawa H."/>
            <person name="Matsushita K."/>
        </authorList>
    </citation>
    <scope>NUCLEOTIDE SEQUENCE [LARGE SCALE GENOMIC DNA]</scope>
    <source>
        <strain evidence="6">101 / DSM 11237</strain>
    </source>
</reference>
<organism evidence="5 6">
    <name type="scientific">Acidocella aminolytica 101 = DSM 11237</name>
    <dbReference type="NCBI Taxonomy" id="1120923"/>
    <lineage>
        <taxon>Bacteria</taxon>
        <taxon>Pseudomonadati</taxon>
        <taxon>Pseudomonadota</taxon>
        <taxon>Alphaproteobacteria</taxon>
        <taxon>Acetobacterales</taxon>
        <taxon>Acidocellaceae</taxon>
        <taxon>Acidocella</taxon>
    </lineage>
</organism>
<dbReference type="HAMAP" id="MF_01366">
    <property type="entry name" value="Ribosomal_uL13"/>
    <property type="match status" value="1"/>
</dbReference>
<dbReference type="RefSeq" id="WP_048877266.1">
    <property type="nucleotide sequence ID" value="NZ_BANC01000007.1"/>
</dbReference>
<dbReference type="InterPro" id="IPR005822">
    <property type="entry name" value="Ribosomal_uL13"/>
</dbReference>
<dbReference type="GO" id="GO:0003729">
    <property type="term" value="F:mRNA binding"/>
    <property type="evidence" value="ECO:0007669"/>
    <property type="project" value="TreeGrafter"/>
</dbReference>
<gene>
    <name evidence="4" type="primary">rplM</name>
    <name evidence="5" type="ORF">Aam_007_072</name>
</gene>
<accession>A0A0D6PAK8</accession>
<dbReference type="CDD" id="cd00392">
    <property type="entry name" value="Ribosomal_L13"/>
    <property type="match status" value="1"/>
</dbReference>
<dbReference type="Proteomes" id="UP000032668">
    <property type="component" value="Unassembled WGS sequence"/>
</dbReference>
<keyword evidence="6" id="KW-1185">Reference proteome</keyword>
<dbReference type="Gene3D" id="3.90.1180.10">
    <property type="entry name" value="Ribosomal protein L13"/>
    <property type="match status" value="1"/>
</dbReference>
<dbReference type="GO" id="GO:0017148">
    <property type="term" value="P:negative regulation of translation"/>
    <property type="evidence" value="ECO:0007669"/>
    <property type="project" value="TreeGrafter"/>
</dbReference>